<evidence type="ECO:0000256" key="7">
    <source>
        <dbReference type="ARBA" id="ARBA00022842"/>
    </source>
</evidence>
<evidence type="ECO:0000256" key="1">
    <source>
        <dbReference type="ARBA" id="ARBA00001936"/>
    </source>
</evidence>
<evidence type="ECO:0000256" key="3">
    <source>
        <dbReference type="ARBA" id="ARBA00022598"/>
    </source>
</evidence>
<feature type="binding site" evidence="15">
    <location>
        <position position="333"/>
    </location>
    <ligand>
        <name>Mg(2+)</name>
        <dbReference type="ChEBI" id="CHEBI:18420"/>
        <label>2</label>
    </ligand>
</feature>
<evidence type="ECO:0000256" key="13">
    <source>
        <dbReference type="PIRSR" id="PIRSR039102-1"/>
    </source>
</evidence>
<keyword evidence="7 15" id="KW-0460">Magnesium</keyword>
<evidence type="ECO:0000259" key="17">
    <source>
        <dbReference type="PROSITE" id="PS50975"/>
    </source>
</evidence>
<dbReference type="FunFam" id="3.30.470.20:FF:000008">
    <property type="entry name" value="D-alanine--D-alanine ligase"/>
    <property type="match status" value="1"/>
</dbReference>
<dbReference type="PANTHER" id="PTHR23132:SF25">
    <property type="entry name" value="D-ALANINE--D-ALANINE LIGASE A"/>
    <property type="match status" value="1"/>
</dbReference>
<dbReference type="GO" id="GO:0071555">
    <property type="term" value="P:cell wall organization"/>
    <property type="evidence" value="ECO:0007669"/>
    <property type="project" value="UniProtKB-KW"/>
</dbReference>
<keyword evidence="12" id="KW-0963">Cytoplasm</keyword>
<dbReference type="FunCoup" id="A0A1Q5PWT5">
    <property type="interactions" value="35"/>
</dbReference>
<evidence type="ECO:0000313" key="18">
    <source>
        <dbReference type="EMBL" id="OKL52058.1"/>
    </source>
</evidence>
<evidence type="ECO:0000256" key="9">
    <source>
        <dbReference type="ARBA" id="ARBA00022984"/>
    </source>
</evidence>
<reference evidence="19" key="1">
    <citation type="submission" date="2016-12" db="EMBL/GenBank/DDBJ databases">
        <authorList>
            <person name="Meng X."/>
        </authorList>
    </citation>
    <scope>NUCLEOTIDE SEQUENCE [LARGE SCALE GENOMIC DNA]</scope>
    <source>
        <strain evidence="19">DSM 20732</strain>
    </source>
</reference>
<evidence type="ECO:0000256" key="14">
    <source>
        <dbReference type="PIRSR" id="PIRSR039102-2"/>
    </source>
</evidence>
<comment type="function">
    <text evidence="12">Cell wall formation.</text>
</comment>
<keyword evidence="4 15" id="KW-0479">Metal-binding</keyword>
<comment type="pathway">
    <text evidence="12">Cell wall biogenesis; peptidoglycan biosynthesis.</text>
</comment>
<feature type="active site" evidence="13">
    <location>
        <position position="206"/>
    </location>
</feature>
<dbReference type="NCBIfam" id="NF002528">
    <property type="entry name" value="PRK01966.1-4"/>
    <property type="match status" value="1"/>
</dbReference>
<evidence type="ECO:0000256" key="12">
    <source>
        <dbReference type="HAMAP-Rule" id="MF_00047"/>
    </source>
</evidence>
<feature type="binding site" evidence="14">
    <location>
        <begin position="236"/>
        <end position="243"/>
    </location>
    <ligand>
        <name>ATP</name>
        <dbReference type="ChEBI" id="CHEBI:30616"/>
    </ligand>
</feature>
<organism evidence="18 19">
    <name type="scientific">Buchananella hordeovulneris</name>
    <dbReference type="NCBI Taxonomy" id="52770"/>
    <lineage>
        <taxon>Bacteria</taxon>
        <taxon>Bacillati</taxon>
        <taxon>Actinomycetota</taxon>
        <taxon>Actinomycetes</taxon>
        <taxon>Actinomycetales</taxon>
        <taxon>Actinomycetaceae</taxon>
        <taxon>Buchananella</taxon>
    </lineage>
</organism>
<feature type="active site" evidence="13">
    <location>
        <position position="25"/>
    </location>
</feature>
<evidence type="ECO:0000256" key="11">
    <source>
        <dbReference type="ARBA" id="ARBA00023316"/>
    </source>
</evidence>
<dbReference type="PROSITE" id="PS00843">
    <property type="entry name" value="DALA_DALA_LIGASE_1"/>
    <property type="match status" value="1"/>
</dbReference>
<dbReference type="InterPro" id="IPR013815">
    <property type="entry name" value="ATP_grasp_subdomain_1"/>
</dbReference>
<dbReference type="InterPro" id="IPR016185">
    <property type="entry name" value="PreATP-grasp_dom_sf"/>
</dbReference>
<dbReference type="Pfam" id="PF07478">
    <property type="entry name" value="Dala_Dala_lig_C"/>
    <property type="match status" value="1"/>
</dbReference>
<comment type="cofactor">
    <cofactor evidence="1">
        <name>Mn(2+)</name>
        <dbReference type="ChEBI" id="CHEBI:29035"/>
    </cofactor>
</comment>
<feature type="binding site" evidence="14">
    <location>
        <begin position="332"/>
        <end position="333"/>
    </location>
    <ligand>
        <name>ATP</name>
        <dbReference type="ChEBI" id="CHEBI:30616"/>
    </ligand>
</feature>
<feature type="active site" evidence="13">
    <location>
        <position position="344"/>
    </location>
</feature>
<dbReference type="InterPro" id="IPR005905">
    <property type="entry name" value="D_ala_D_ala"/>
</dbReference>
<dbReference type="AlphaFoldDB" id="A0A1Q5PWT5"/>
<dbReference type="PIRSF" id="PIRSF039102">
    <property type="entry name" value="Ddl/VanB"/>
    <property type="match status" value="1"/>
</dbReference>
<comment type="catalytic activity">
    <reaction evidence="12">
        <text>2 D-alanine + ATP = D-alanyl-D-alanine + ADP + phosphate + H(+)</text>
        <dbReference type="Rhea" id="RHEA:11224"/>
        <dbReference type="ChEBI" id="CHEBI:15378"/>
        <dbReference type="ChEBI" id="CHEBI:30616"/>
        <dbReference type="ChEBI" id="CHEBI:43474"/>
        <dbReference type="ChEBI" id="CHEBI:57416"/>
        <dbReference type="ChEBI" id="CHEBI:57822"/>
        <dbReference type="ChEBI" id="CHEBI:456216"/>
        <dbReference type="EC" id="6.3.2.4"/>
    </reaction>
</comment>
<dbReference type="GO" id="GO:0009252">
    <property type="term" value="P:peptidoglycan biosynthetic process"/>
    <property type="evidence" value="ECO:0007669"/>
    <property type="project" value="UniProtKB-UniRule"/>
</dbReference>
<comment type="subcellular location">
    <subcellularLocation>
        <location evidence="12">Cytoplasm</location>
    </subcellularLocation>
</comment>
<keyword evidence="11 12" id="KW-0961">Cell wall biogenesis/degradation</keyword>
<dbReference type="InParanoid" id="A0A1Q5PWT5"/>
<dbReference type="HAMAP" id="MF_00047">
    <property type="entry name" value="Dala_Dala_lig"/>
    <property type="match status" value="1"/>
</dbReference>
<evidence type="ECO:0000256" key="5">
    <source>
        <dbReference type="ARBA" id="ARBA00022741"/>
    </source>
</evidence>
<feature type="domain" description="ATP-grasp" evidence="17">
    <location>
        <begin position="158"/>
        <end position="366"/>
    </location>
</feature>
<dbReference type="NCBIfam" id="NF002378">
    <property type="entry name" value="PRK01372.1"/>
    <property type="match status" value="1"/>
</dbReference>
<feature type="binding site" evidence="15">
    <location>
        <position position="333"/>
    </location>
    <ligand>
        <name>Mg(2+)</name>
        <dbReference type="ChEBI" id="CHEBI:18420"/>
        <label>1</label>
    </ligand>
</feature>
<dbReference type="SUPFAM" id="SSF56059">
    <property type="entry name" value="Glutathione synthetase ATP-binding domain-like"/>
    <property type="match status" value="1"/>
</dbReference>
<dbReference type="Gene3D" id="3.30.1490.20">
    <property type="entry name" value="ATP-grasp fold, A domain"/>
    <property type="match status" value="1"/>
</dbReference>
<comment type="caution">
    <text evidence="18">The sequence shown here is derived from an EMBL/GenBank/DDBJ whole genome shotgun (WGS) entry which is preliminary data.</text>
</comment>
<feature type="binding site" evidence="15">
    <location>
        <position position="320"/>
    </location>
    <ligand>
        <name>Mg(2+)</name>
        <dbReference type="ChEBI" id="CHEBI:18420"/>
        <label>1</label>
    </ligand>
</feature>
<dbReference type="InterPro" id="IPR011761">
    <property type="entry name" value="ATP-grasp"/>
</dbReference>
<name>A0A1Q5PWT5_9ACTO</name>
<evidence type="ECO:0000313" key="19">
    <source>
        <dbReference type="Proteomes" id="UP000185612"/>
    </source>
</evidence>
<keyword evidence="6 16" id="KW-0067">ATP-binding</keyword>
<dbReference type="SUPFAM" id="SSF52440">
    <property type="entry name" value="PreATP-grasp domain"/>
    <property type="match status" value="1"/>
</dbReference>
<feature type="binding site" evidence="14">
    <location>
        <position position="154"/>
    </location>
    <ligand>
        <name>ATP</name>
        <dbReference type="ChEBI" id="CHEBI:30616"/>
    </ligand>
</feature>
<dbReference type="GO" id="GO:0008360">
    <property type="term" value="P:regulation of cell shape"/>
    <property type="evidence" value="ECO:0007669"/>
    <property type="project" value="UniProtKB-KW"/>
</dbReference>
<keyword evidence="9 12" id="KW-0573">Peptidoglycan synthesis</keyword>
<gene>
    <name evidence="12" type="primary">ddl</name>
    <name evidence="18" type="ORF">BSZ40_03845</name>
</gene>
<evidence type="ECO:0000256" key="6">
    <source>
        <dbReference type="ARBA" id="ARBA00022840"/>
    </source>
</evidence>
<evidence type="ECO:0000256" key="4">
    <source>
        <dbReference type="ARBA" id="ARBA00022723"/>
    </source>
</evidence>
<dbReference type="PROSITE" id="PS00844">
    <property type="entry name" value="DALA_DALA_LIGASE_2"/>
    <property type="match status" value="1"/>
</dbReference>
<dbReference type="PANTHER" id="PTHR23132">
    <property type="entry name" value="D-ALANINE--D-ALANINE LIGASE"/>
    <property type="match status" value="1"/>
</dbReference>
<protein>
    <recommendedName>
        <fullName evidence="12">D-alanine--D-alanine ligase</fullName>
        <ecNumber evidence="12">6.3.2.4</ecNumber>
    </recommendedName>
    <alternativeName>
        <fullName evidence="12">D-Ala-D-Ala ligase</fullName>
    </alternativeName>
    <alternativeName>
        <fullName evidence="12">D-alanylalanine synthetase</fullName>
    </alternativeName>
</protein>
<dbReference type="STRING" id="52770.BSZ40_03845"/>
<feature type="binding site" evidence="14">
    <location>
        <begin position="206"/>
        <end position="207"/>
    </location>
    <ligand>
        <name>ATP</name>
        <dbReference type="ChEBI" id="CHEBI:30616"/>
    </ligand>
</feature>
<evidence type="ECO:0000256" key="10">
    <source>
        <dbReference type="ARBA" id="ARBA00023211"/>
    </source>
</evidence>
<keyword evidence="5 14" id="KW-0547">Nucleotide-binding</keyword>
<dbReference type="InterPro" id="IPR011127">
    <property type="entry name" value="Dala_Dala_lig_N"/>
</dbReference>
<keyword evidence="10 15" id="KW-0464">Manganese</keyword>
<dbReference type="GO" id="GO:0008716">
    <property type="term" value="F:D-alanine-D-alanine ligase activity"/>
    <property type="evidence" value="ECO:0007669"/>
    <property type="project" value="UniProtKB-UniRule"/>
</dbReference>
<sequence length="376" mass="40387">MGEQHNVQAERKPRVAVIFGGRSGEHGISCATAANVLAAVDRDRFEVVPIGITRDGQWVVAHDDPQLYELRAGQVAEILPAEHQVVATLGQGPASLLQLDRAGQRLAQLGEVDVVLPLLHGPFGEDGTLQGLCEMAGVRYVGCGVLSSAVAMDKHIAKLVLAGHGLPVGRSVGITDAQWRRDPAVCLDAVAALGLPVFVKPARAGSSLGISKVTHAGALRDAIEAAREHDPKVIVEAAVDGREIEVGVLQGRDGQRPRVSVPGEIVLHSDGFYDFSTKYVDGTAQMQVPAQLSEELVERLQELAARAFEALQCEGLARVDFFVRDNGDVVINEVNTLPGFTQFSMYPVMWQHSGVEYRELVTELLELALSRPVGLR</sequence>
<comment type="similarity">
    <text evidence="2 12">Belongs to the D-alanine--D-alanine ligase family.</text>
</comment>
<evidence type="ECO:0000256" key="2">
    <source>
        <dbReference type="ARBA" id="ARBA00010871"/>
    </source>
</evidence>
<evidence type="ECO:0000256" key="15">
    <source>
        <dbReference type="PIRSR" id="PIRSR039102-3"/>
    </source>
</evidence>
<keyword evidence="8 12" id="KW-0133">Cell shape</keyword>
<dbReference type="OrthoDB" id="9813261at2"/>
<evidence type="ECO:0000256" key="16">
    <source>
        <dbReference type="PROSITE-ProRule" id="PRU00409"/>
    </source>
</evidence>
<dbReference type="NCBIfam" id="TIGR01205">
    <property type="entry name" value="D_ala_D_alaTIGR"/>
    <property type="match status" value="1"/>
</dbReference>
<dbReference type="Gene3D" id="3.40.50.20">
    <property type="match status" value="1"/>
</dbReference>
<dbReference type="Proteomes" id="UP000185612">
    <property type="component" value="Unassembled WGS sequence"/>
</dbReference>
<dbReference type="InterPro" id="IPR011095">
    <property type="entry name" value="Dala_Dala_lig_C"/>
</dbReference>
<dbReference type="Gene3D" id="3.30.470.20">
    <property type="entry name" value="ATP-grasp fold, B domain"/>
    <property type="match status" value="1"/>
</dbReference>
<dbReference type="UniPathway" id="UPA00219"/>
<keyword evidence="19" id="KW-1185">Reference proteome</keyword>
<dbReference type="InterPro" id="IPR000291">
    <property type="entry name" value="D-Ala_lig_Van_CS"/>
</dbReference>
<dbReference type="GO" id="GO:0005829">
    <property type="term" value="C:cytosol"/>
    <property type="evidence" value="ECO:0007669"/>
    <property type="project" value="TreeGrafter"/>
</dbReference>
<dbReference type="GO" id="GO:0005524">
    <property type="term" value="F:ATP binding"/>
    <property type="evidence" value="ECO:0007669"/>
    <property type="project" value="UniProtKB-UniRule"/>
</dbReference>
<feature type="binding site" evidence="15">
    <location>
        <position position="335"/>
    </location>
    <ligand>
        <name>Mg(2+)</name>
        <dbReference type="ChEBI" id="CHEBI:18420"/>
        <label>2</label>
    </ligand>
</feature>
<dbReference type="Pfam" id="PF01820">
    <property type="entry name" value="Dala_Dala_lig_N"/>
    <property type="match status" value="1"/>
</dbReference>
<keyword evidence="3 12" id="KW-0436">Ligase</keyword>
<dbReference type="PROSITE" id="PS50975">
    <property type="entry name" value="ATP_GRASP"/>
    <property type="match status" value="1"/>
</dbReference>
<dbReference type="EC" id="6.3.2.4" evidence="12"/>
<accession>A0A1Q5PWT5</accession>
<comment type="cofactor">
    <cofactor evidence="15">
        <name>Mg(2+)</name>
        <dbReference type="ChEBI" id="CHEBI:18420"/>
    </cofactor>
    <cofactor evidence="15">
        <name>Mn(2+)</name>
        <dbReference type="ChEBI" id="CHEBI:29035"/>
    </cofactor>
    <text evidence="15">Binds 2 magnesium or manganese ions per subunit.</text>
</comment>
<evidence type="ECO:0000256" key="8">
    <source>
        <dbReference type="ARBA" id="ARBA00022960"/>
    </source>
</evidence>
<dbReference type="EMBL" id="MQVS01000003">
    <property type="protein sequence ID" value="OKL52058.1"/>
    <property type="molecule type" value="Genomic_DNA"/>
</dbReference>
<feature type="binding site" evidence="14">
    <location>
        <begin position="198"/>
        <end position="200"/>
    </location>
    <ligand>
        <name>ATP</name>
        <dbReference type="ChEBI" id="CHEBI:30616"/>
    </ligand>
</feature>
<dbReference type="RefSeq" id="WP_073823493.1">
    <property type="nucleotide sequence ID" value="NZ_JAUNKL010000040.1"/>
</dbReference>
<dbReference type="GO" id="GO:0046872">
    <property type="term" value="F:metal ion binding"/>
    <property type="evidence" value="ECO:0007669"/>
    <property type="project" value="UniProtKB-KW"/>
</dbReference>
<proteinExistence type="inferred from homology"/>